<dbReference type="GO" id="GO:0005829">
    <property type="term" value="C:cytosol"/>
    <property type="evidence" value="ECO:0007669"/>
    <property type="project" value="TreeGrafter"/>
</dbReference>
<dbReference type="InterPro" id="IPR001261">
    <property type="entry name" value="ArgE/DapE_CS"/>
</dbReference>
<organism evidence="12 13">
    <name type="scientific">Gimesia chilikensis</name>
    <dbReference type="NCBI Taxonomy" id="2605989"/>
    <lineage>
        <taxon>Bacteria</taxon>
        <taxon>Pseudomonadati</taxon>
        <taxon>Planctomycetota</taxon>
        <taxon>Planctomycetia</taxon>
        <taxon>Planctomycetales</taxon>
        <taxon>Planctomycetaceae</taxon>
        <taxon>Gimesia</taxon>
    </lineage>
</organism>
<keyword evidence="5 9" id="KW-0862">Zinc</keyword>
<evidence type="ECO:0000313" key="12">
    <source>
        <dbReference type="EMBL" id="QDT20891.1"/>
    </source>
</evidence>
<evidence type="ECO:0000256" key="5">
    <source>
        <dbReference type="ARBA" id="ARBA00022833"/>
    </source>
</evidence>
<dbReference type="SUPFAM" id="SSF55031">
    <property type="entry name" value="Bacterial exopeptidase dimerisation domain"/>
    <property type="match status" value="1"/>
</dbReference>
<feature type="binding site" evidence="9">
    <location>
        <position position="381"/>
    </location>
    <ligand>
        <name>Zn(2+)</name>
        <dbReference type="ChEBI" id="CHEBI:29105"/>
        <label>2</label>
    </ligand>
</feature>
<dbReference type="InterPro" id="IPR010161">
    <property type="entry name" value="Peptidase_M20B"/>
</dbReference>
<evidence type="ECO:0000256" key="3">
    <source>
        <dbReference type="ARBA" id="ARBA00022723"/>
    </source>
</evidence>
<feature type="active site" evidence="8">
    <location>
        <position position="80"/>
    </location>
</feature>
<dbReference type="PROSITE" id="PS00759">
    <property type="entry name" value="ARGE_DAPE_CPG2_2"/>
    <property type="match status" value="1"/>
</dbReference>
<dbReference type="NCBIfam" id="NF009920">
    <property type="entry name" value="PRK13381.1"/>
    <property type="match status" value="1"/>
</dbReference>
<evidence type="ECO:0000256" key="2">
    <source>
        <dbReference type="ARBA" id="ARBA00022670"/>
    </source>
</evidence>
<dbReference type="Gene3D" id="3.30.70.360">
    <property type="match status" value="1"/>
</dbReference>
<feature type="domain" description="Peptidase M20 dimerisation" evidence="11">
    <location>
        <begin position="209"/>
        <end position="310"/>
    </location>
</feature>
<evidence type="ECO:0000256" key="7">
    <source>
        <dbReference type="NCBIfam" id="TIGR01882"/>
    </source>
</evidence>
<reference evidence="12 13" key="1">
    <citation type="submission" date="2019-02" db="EMBL/GenBank/DDBJ databases">
        <title>Deep-cultivation of Planctomycetes and their phenomic and genomic characterization uncovers novel biology.</title>
        <authorList>
            <person name="Wiegand S."/>
            <person name="Jogler M."/>
            <person name="Boedeker C."/>
            <person name="Pinto D."/>
            <person name="Vollmers J."/>
            <person name="Rivas-Marin E."/>
            <person name="Kohn T."/>
            <person name="Peeters S.H."/>
            <person name="Heuer A."/>
            <person name="Rast P."/>
            <person name="Oberbeckmann S."/>
            <person name="Bunk B."/>
            <person name="Jeske O."/>
            <person name="Meyerdierks A."/>
            <person name="Storesund J.E."/>
            <person name="Kallscheuer N."/>
            <person name="Luecker S."/>
            <person name="Lage O.M."/>
            <person name="Pohl T."/>
            <person name="Merkel B.J."/>
            <person name="Hornburger P."/>
            <person name="Mueller R.-W."/>
            <person name="Bruemmer F."/>
            <person name="Labrenz M."/>
            <person name="Spormann A.M."/>
            <person name="Op den Camp H."/>
            <person name="Overmann J."/>
            <person name="Amann R."/>
            <person name="Jetten M.S.M."/>
            <person name="Mascher T."/>
            <person name="Medema M.H."/>
            <person name="Devos D.P."/>
            <person name="Kaster A.-K."/>
            <person name="Ovreas L."/>
            <person name="Rohde M."/>
            <person name="Galperin M.Y."/>
            <person name="Jogler C."/>
        </authorList>
    </citation>
    <scope>NUCLEOTIDE SEQUENCE [LARGE SCALE GENOMIC DNA]</scope>
    <source>
        <strain evidence="12 13">HG66A1</strain>
    </source>
</reference>
<evidence type="ECO:0000256" key="4">
    <source>
        <dbReference type="ARBA" id="ARBA00022801"/>
    </source>
</evidence>
<feature type="binding site" evidence="9">
    <location>
        <position position="141"/>
    </location>
    <ligand>
        <name>Zn(2+)</name>
        <dbReference type="ChEBI" id="CHEBI:29105"/>
        <label>2</label>
    </ligand>
</feature>
<comment type="similarity">
    <text evidence="1">Belongs to the peptidase M20B family.</text>
</comment>
<evidence type="ECO:0000259" key="11">
    <source>
        <dbReference type="Pfam" id="PF07687"/>
    </source>
</evidence>
<dbReference type="SUPFAM" id="SSF53187">
    <property type="entry name" value="Zn-dependent exopeptidases"/>
    <property type="match status" value="1"/>
</dbReference>
<evidence type="ECO:0000256" key="9">
    <source>
        <dbReference type="PIRSR" id="PIRSR037215-2"/>
    </source>
</evidence>
<keyword evidence="6" id="KW-0482">Metalloprotease</keyword>
<keyword evidence="2" id="KW-0645">Protease</keyword>
<proteinExistence type="inferred from homology"/>
<feature type="active site" description="Proton acceptor" evidence="8">
    <location>
        <position position="175"/>
    </location>
</feature>
<comment type="cofactor">
    <cofactor evidence="9">
        <name>Zn(2+)</name>
        <dbReference type="ChEBI" id="CHEBI:29105"/>
    </cofactor>
    <text evidence="9">Binds 2 Zn(2+) ions per subunit.</text>
</comment>
<dbReference type="NCBIfam" id="NF003976">
    <property type="entry name" value="PRK05469.1"/>
    <property type="match status" value="1"/>
</dbReference>
<dbReference type="GO" id="GO:0006518">
    <property type="term" value="P:peptide metabolic process"/>
    <property type="evidence" value="ECO:0007669"/>
    <property type="project" value="InterPro"/>
</dbReference>
<dbReference type="RefSeq" id="WP_145184338.1">
    <property type="nucleotide sequence ID" value="NZ_CP036266.1"/>
</dbReference>
<dbReference type="Pfam" id="PF01546">
    <property type="entry name" value="Peptidase_M20"/>
    <property type="match status" value="1"/>
</dbReference>
<dbReference type="InterPro" id="IPR011650">
    <property type="entry name" value="Peptidase_M20_dimer"/>
</dbReference>
<keyword evidence="13" id="KW-1185">Reference proteome</keyword>
<evidence type="ECO:0000256" key="10">
    <source>
        <dbReference type="SAM" id="MobiDB-lite"/>
    </source>
</evidence>
<protein>
    <recommendedName>
        <fullName evidence="7">Peptidase T</fullName>
        <ecNumber evidence="7">3.4.11.4</ecNumber>
    </recommendedName>
</protein>
<dbReference type="EMBL" id="CP036266">
    <property type="protein sequence ID" value="QDT20891.1"/>
    <property type="molecule type" value="Genomic_DNA"/>
</dbReference>
<evidence type="ECO:0000256" key="1">
    <source>
        <dbReference type="ARBA" id="ARBA00009692"/>
    </source>
</evidence>
<feature type="binding site" evidence="9">
    <location>
        <position position="141"/>
    </location>
    <ligand>
        <name>Zn(2+)</name>
        <dbReference type="ChEBI" id="CHEBI:29105"/>
        <label>1</label>
    </ligand>
</feature>
<dbReference type="InterPro" id="IPR036264">
    <property type="entry name" value="Bact_exopeptidase_dim_dom"/>
</dbReference>
<keyword evidence="3 9" id="KW-0479">Metal-binding</keyword>
<dbReference type="Gene3D" id="3.40.630.10">
    <property type="entry name" value="Zn peptidases"/>
    <property type="match status" value="1"/>
</dbReference>
<dbReference type="PANTHER" id="PTHR42994">
    <property type="entry name" value="PEPTIDASE T"/>
    <property type="match status" value="1"/>
</dbReference>
<dbReference type="GO" id="GO:0008270">
    <property type="term" value="F:zinc ion binding"/>
    <property type="evidence" value="ECO:0007669"/>
    <property type="project" value="InterPro"/>
</dbReference>
<dbReference type="GO" id="GO:0006508">
    <property type="term" value="P:proteolysis"/>
    <property type="evidence" value="ECO:0007669"/>
    <property type="project" value="UniProtKB-UniRule"/>
</dbReference>
<feature type="binding site" evidence="9">
    <location>
        <position position="198"/>
    </location>
    <ligand>
        <name>Zn(2+)</name>
        <dbReference type="ChEBI" id="CHEBI:29105"/>
        <label>1</label>
    </ligand>
</feature>
<name>A0A517PND2_9PLAN</name>
<dbReference type="Pfam" id="PF07687">
    <property type="entry name" value="M20_dimer"/>
    <property type="match status" value="1"/>
</dbReference>
<feature type="region of interest" description="Disordered" evidence="10">
    <location>
        <begin position="362"/>
        <end position="381"/>
    </location>
</feature>
<dbReference type="GO" id="GO:0045148">
    <property type="term" value="F:tripeptide aminopeptidase activity"/>
    <property type="evidence" value="ECO:0007669"/>
    <property type="project" value="UniProtKB-UniRule"/>
</dbReference>
<dbReference type="AlphaFoldDB" id="A0A517PND2"/>
<dbReference type="GO" id="GO:0008237">
    <property type="term" value="F:metallopeptidase activity"/>
    <property type="evidence" value="ECO:0007669"/>
    <property type="project" value="UniProtKB-KW"/>
</dbReference>
<dbReference type="Proteomes" id="UP000320421">
    <property type="component" value="Chromosome"/>
</dbReference>
<feature type="binding site" evidence="9">
    <location>
        <position position="78"/>
    </location>
    <ligand>
        <name>Zn(2+)</name>
        <dbReference type="ChEBI" id="CHEBI:29105"/>
        <label>1</label>
    </ligand>
</feature>
<feature type="binding site" evidence="9">
    <location>
        <position position="176"/>
    </location>
    <ligand>
        <name>Zn(2+)</name>
        <dbReference type="ChEBI" id="CHEBI:29105"/>
        <label>2</label>
    </ligand>
</feature>
<dbReference type="InterPro" id="IPR002933">
    <property type="entry name" value="Peptidase_M20"/>
</dbReference>
<feature type="compositionally biased region" description="Polar residues" evidence="10">
    <location>
        <begin position="371"/>
        <end position="380"/>
    </location>
</feature>
<keyword evidence="4 12" id="KW-0378">Hydrolase</keyword>
<evidence type="ECO:0000313" key="13">
    <source>
        <dbReference type="Proteomes" id="UP000320421"/>
    </source>
</evidence>
<accession>A0A517PND2</accession>
<dbReference type="PIRSF" id="PIRSF037215">
    <property type="entry name" value="Peptidase_M20B"/>
    <property type="match status" value="1"/>
</dbReference>
<dbReference type="OrthoDB" id="9804934at2"/>
<keyword evidence="12" id="KW-0031">Aminopeptidase</keyword>
<evidence type="ECO:0000256" key="8">
    <source>
        <dbReference type="PIRSR" id="PIRSR037215-1"/>
    </source>
</evidence>
<dbReference type="NCBIfam" id="TIGR01882">
    <property type="entry name" value="peptidase-T"/>
    <property type="match status" value="1"/>
</dbReference>
<evidence type="ECO:0000256" key="6">
    <source>
        <dbReference type="ARBA" id="ARBA00023049"/>
    </source>
</evidence>
<dbReference type="PANTHER" id="PTHR42994:SF1">
    <property type="entry name" value="PEPTIDASE T"/>
    <property type="match status" value="1"/>
</dbReference>
<gene>
    <name evidence="12" type="primary">pepT</name>
    <name evidence="12" type="ORF">HG66A1_26820</name>
</gene>
<sequence length="410" mass="44628">MDTLLDRFLRYVKVDTQSDETSPSFPSTKKQLDLSRMLCEECKQLGLEDVTISEYGIVMATIPGTVEGDVPAIGWVAHVDTSPEFSGTNVKPVVHENYDGSDLVLPGDTSRVLRVSEEPRLKEMVGKTVITTDGTTLLGADDKSGVAVMMSAAAHLMSDRSIAHGPIRLCFTCDEEIGRGIEKLDLDVFGVCCAYTLDSDGSGRIDSETFSADQAVITVRGVNTHPSVGKGVMVNAIRILSDLISSLPTETLSPETTDGRDGFIHPYHIEGGVAEASARLILRDFETEKLAEYAGLLDSLAQPLREKYPRAEIKIDVHKQYRNMRDGLGKEPRALEKAIEATRAAGLEPNLNIIRGGTDGSLLTEKGLPTPNLSSGQHNPHSPLEWTTVEEMEKAVDVLVQLAILWGQER</sequence>
<dbReference type="EC" id="3.4.11.4" evidence="7"/>